<evidence type="ECO:0000256" key="2">
    <source>
        <dbReference type="ARBA" id="ARBA00022450"/>
    </source>
</evidence>
<dbReference type="Gene3D" id="3.30.300.30">
    <property type="match status" value="1"/>
</dbReference>
<name>A0A9P8JGY0_AURME</name>
<evidence type="ECO:0000259" key="6">
    <source>
        <dbReference type="Pfam" id="PF00501"/>
    </source>
</evidence>
<comment type="caution">
    <text evidence="7">The sequence shown here is derived from an EMBL/GenBank/DDBJ whole genome shotgun (WGS) entry which is preliminary data.</text>
</comment>
<dbReference type="AlphaFoldDB" id="A0A9P8JGY0"/>
<evidence type="ECO:0000313" key="8">
    <source>
        <dbReference type="Proteomes" id="UP000729357"/>
    </source>
</evidence>
<dbReference type="GO" id="GO:0016874">
    <property type="term" value="F:ligase activity"/>
    <property type="evidence" value="ECO:0007669"/>
    <property type="project" value="UniProtKB-KW"/>
</dbReference>
<dbReference type="GO" id="GO:0005737">
    <property type="term" value="C:cytoplasm"/>
    <property type="evidence" value="ECO:0007669"/>
    <property type="project" value="TreeGrafter"/>
</dbReference>
<dbReference type="InterPro" id="IPR042099">
    <property type="entry name" value="ANL_N_sf"/>
</dbReference>
<dbReference type="InterPro" id="IPR045851">
    <property type="entry name" value="AMP-bd_C_sf"/>
</dbReference>
<dbReference type="GO" id="GO:0043041">
    <property type="term" value="P:amino acid activation for nonribosomal peptide biosynthetic process"/>
    <property type="evidence" value="ECO:0007669"/>
    <property type="project" value="TreeGrafter"/>
</dbReference>
<dbReference type="Proteomes" id="UP000729357">
    <property type="component" value="Unassembled WGS sequence"/>
</dbReference>
<dbReference type="PANTHER" id="PTHR45527:SF1">
    <property type="entry name" value="FATTY ACID SYNTHASE"/>
    <property type="match status" value="1"/>
</dbReference>
<keyword evidence="4" id="KW-0436">Ligase</keyword>
<feature type="non-terminal residue" evidence="7">
    <location>
        <position position="280"/>
    </location>
</feature>
<feature type="domain" description="AMP-dependent synthetase/ligase" evidence="6">
    <location>
        <begin position="3"/>
        <end position="118"/>
    </location>
</feature>
<keyword evidence="2" id="KW-0596">Phosphopantetheine</keyword>
<sequence length="280" mass="30913">MQITHLDLTPSLGRLLDPALVPSLHKGVFITGGEALKQDQINTWGDVGCLFNFYGPTECTIGVTVFPSVPKEGKPSNIGWQFDNVGSYVLAPGSQTPVLRGAVGELCISGKLVGKGYLNRPELTADCFPYLDAFGERVYRTGDLVRLFHDGSIDFLGRKDNQVKLRGQRLEIDEIEAVIKGCQDIQDTVCVVAKHPKQQKDQLIAFIGINESRKQGKPELCLAESTKHLIQAARTACEERLPGYMVPTHFLPIERIPLSVNNKVEEKLLRQLYADLPTTA</sequence>
<proteinExistence type="inferred from homology"/>
<evidence type="ECO:0000313" key="7">
    <source>
        <dbReference type="EMBL" id="KAG9919158.1"/>
    </source>
</evidence>
<keyword evidence="8" id="KW-1185">Reference proteome</keyword>
<reference evidence="7" key="2">
    <citation type="submission" date="2021-08" db="EMBL/GenBank/DDBJ databases">
        <authorList>
            <person name="Gostincar C."/>
            <person name="Sun X."/>
            <person name="Song Z."/>
            <person name="Gunde-Cimerman N."/>
        </authorList>
    </citation>
    <scope>NUCLEOTIDE SEQUENCE</scope>
    <source>
        <strain evidence="7">EXF-9298</strain>
    </source>
</reference>
<accession>A0A9P8JGY0</accession>
<evidence type="ECO:0000256" key="5">
    <source>
        <dbReference type="ARBA" id="ARBA00029454"/>
    </source>
</evidence>
<dbReference type="SUPFAM" id="SSF56801">
    <property type="entry name" value="Acetyl-CoA synthetase-like"/>
    <property type="match status" value="1"/>
</dbReference>
<dbReference type="FunFam" id="3.30.300.30:FF:000033">
    <property type="entry name" value="Nonribosomal siderophore peptide synthase SidC"/>
    <property type="match status" value="1"/>
</dbReference>
<reference evidence="7" key="1">
    <citation type="journal article" date="2021" name="J Fungi (Basel)">
        <title>Virulence traits and population genomics of the black yeast Aureobasidium melanogenum.</title>
        <authorList>
            <person name="Cernosa A."/>
            <person name="Sun X."/>
            <person name="Gostincar C."/>
            <person name="Fang C."/>
            <person name="Gunde-Cimerman N."/>
            <person name="Song Z."/>
        </authorList>
    </citation>
    <scope>NUCLEOTIDE SEQUENCE</scope>
    <source>
        <strain evidence="7">EXF-9298</strain>
    </source>
</reference>
<dbReference type="InterPro" id="IPR000873">
    <property type="entry name" value="AMP-dep_synth/lig_dom"/>
</dbReference>
<comment type="pathway">
    <text evidence="1">Siderophore biosynthesis.</text>
</comment>
<evidence type="ECO:0000256" key="3">
    <source>
        <dbReference type="ARBA" id="ARBA00022553"/>
    </source>
</evidence>
<dbReference type="EMBL" id="JAHFXS010008791">
    <property type="protein sequence ID" value="KAG9919158.1"/>
    <property type="molecule type" value="Genomic_DNA"/>
</dbReference>
<organism evidence="7 8">
    <name type="scientific">Aureobasidium melanogenum</name>
    <name type="common">Aureobasidium pullulans var. melanogenum</name>
    <dbReference type="NCBI Taxonomy" id="46634"/>
    <lineage>
        <taxon>Eukaryota</taxon>
        <taxon>Fungi</taxon>
        <taxon>Dikarya</taxon>
        <taxon>Ascomycota</taxon>
        <taxon>Pezizomycotina</taxon>
        <taxon>Dothideomycetes</taxon>
        <taxon>Dothideomycetidae</taxon>
        <taxon>Dothideales</taxon>
        <taxon>Saccotheciaceae</taxon>
        <taxon>Aureobasidium</taxon>
    </lineage>
</organism>
<dbReference type="PANTHER" id="PTHR45527">
    <property type="entry name" value="NONRIBOSOMAL PEPTIDE SYNTHETASE"/>
    <property type="match status" value="1"/>
</dbReference>
<dbReference type="Gene3D" id="3.40.50.12780">
    <property type="entry name" value="N-terminal domain of ligase-like"/>
    <property type="match status" value="1"/>
</dbReference>
<comment type="similarity">
    <text evidence="5">Belongs to the NRP synthetase family.</text>
</comment>
<dbReference type="GO" id="GO:0031177">
    <property type="term" value="F:phosphopantetheine binding"/>
    <property type="evidence" value="ECO:0007669"/>
    <property type="project" value="TreeGrafter"/>
</dbReference>
<keyword evidence="3" id="KW-0597">Phosphoprotein</keyword>
<protein>
    <submittedName>
        <fullName evidence="7">Peptide synthetase</fullName>
    </submittedName>
</protein>
<dbReference type="GO" id="GO:0044550">
    <property type="term" value="P:secondary metabolite biosynthetic process"/>
    <property type="evidence" value="ECO:0007669"/>
    <property type="project" value="TreeGrafter"/>
</dbReference>
<gene>
    <name evidence="7" type="ORF">KCU98_g22534</name>
</gene>
<evidence type="ECO:0000256" key="4">
    <source>
        <dbReference type="ARBA" id="ARBA00022598"/>
    </source>
</evidence>
<evidence type="ECO:0000256" key="1">
    <source>
        <dbReference type="ARBA" id="ARBA00004924"/>
    </source>
</evidence>
<dbReference type="Pfam" id="PF00501">
    <property type="entry name" value="AMP-binding"/>
    <property type="match status" value="1"/>
</dbReference>